<dbReference type="Pfam" id="PF00656">
    <property type="entry name" value="Peptidase_C14"/>
    <property type="match status" value="1"/>
</dbReference>
<keyword evidence="3" id="KW-1185">Reference proteome</keyword>
<reference evidence="2 3" key="1">
    <citation type="journal article" date="2015" name="Genome Biol. Evol.">
        <title>The genome of winter moth (Operophtera brumata) provides a genomic perspective on sexual dimorphism and phenology.</title>
        <authorList>
            <person name="Derks M.F."/>
            <person name="Smit S."/>
            <person name="Salis L."/>
            <person name="Schijlen E."/>
            <person name="Bossers A."/>
            <person name="Mateman C."/>
            <person name="Pijl A.S."/>
            <person name="de Ridder D."/>
            <person name="Groenen M.A."/>
            <person name="Visser M.E."/>
            <person name="Megens H.J."/>
        </authorList>
    </citation>
    <scope>NUCLEOTIDE SEQUENCE [LARGE SCALE GENOMIC DNA]</scope>
    <source>
        <strain evidence="2">WM2013NL</strain>
        <tissue evidence="2">Head and thorax</tissue>
    </source>
</reference>
<dbReference type="PANTHER" id="PTHR22576:SF37">
    <property type="entry name" value="MUCOSA-ASSOCIATED LYMPHOID TISSUE LYMPHOMA TRANSLOCATION PROTEIN 1"/>
    <property type="match status" value="1"/>
</dbReference>
<evidence type="ECO:0000313" key="2">
    <source>
        <dbReference type="EMBL" id="KOB74706.1"/>
    </source>
</evidence>
<dbReference type="SUPFAM" id="SSF52129">
    <property type="entry name" value="Caspase-like"/>
    <property type="match status" value="1"/>
</dbReference>
<dbReference type="EMBL" id="JTDY01001160">
    <property type="protein sequence ID" value="KOB74706.1"/>
    <property type="molecule type" value="Genomic_DNA"/>
</dbReference>
<gene>
    <name evidence="2" type="ORF">OBRU01_08621</name>
</gene>
<dbReference type="InterPro" id="IPR052039">
    <property type="entry name" value="Caspase-related_regulators"/>
</dbReference>
<sequence length="271" mass="30379">MSLLHNLPYKEYKKALTLPVQECQRIARLADIQISFNNDKPGEQLVKALDRAGCSYERYAKLINSLDTIPTFYRPQAKVAIMIANERYTHLANLATPVCDCELLGSILSSLDFIVVIIKNSTSSQLKDALRNVFEMIPEDSYCFIFYAGHGCQLSNTQCMLGVDCPTEDIELQHCNLLISYSAQSSQSAYEVLQIECTTSMELENDVTYELKTSDLDRIVPGSSQYAHVLGERLAEIIGSDGSIYFAMVRRIKSIRRPSRAVARSIGRVEA</sequence>
<dbReference type="InterPro" id="IPR029030">
    <property type="entry name" value="Caspase-like_dom_sf"/>
</dbReference>
<name>A0A0L7LHN8_OPEBR</name>
<dbReference type="InterPro" id="IPR001309">
    <property type="entry name" value="Pept_C14_p20"/>
</dbReference>
<feature type="domain" description="Caspase family p20" evidence="1">
    <location>
        <begin position="76"/>
        <end position="151"/>
    </location>
</feature>
<evidence type="ECO:0000313" key="3">
    <source>
        <dbReference type="Proteomes" id="UP000037510"/>
    </source>
</evidence>
<proteinExistence type="predicted"/>
<comment type="caution">
    <text evidence="2">The sequence shown here is derived from an EMBL/GenBank/DDBJ whole genome shotgun (WGS) entry which is preliminary data.</text>
</comment>
<dbReference type="STRING" id="104452.A0A0L7LHN8"/>
<dbReference type="PANTHER" id="PTHR22576">
    <property type="entry name" value="MUCOSA ASSOCIATED LYMPHOID TISSUE LYMPHOMA TRANSLOCATION PROTEIN 1/PARACASPASE"/>
    <property type="match status" value="1"/>
</dbReference>
<dbReference type="GO" id="GO:0004197">
    <property type="term" value="F:cysteine-type endopeptidase activity"/>
    <property type="evidence" value="ECO:0007669"/>
    <property type="project" value="InterPro"/>
</dbReference>
<accession>A0A0L7LHN8</accession>
<dbReference type="Gene3D" id="3.40.50.1460">
    <property type="match status" value="1"/>
</dbReference>
<dbReference type="PROSITE" id="PS50208">
    <property type="entry name" value="CASPASE_P20"/>
    <property type="match status" value="1"/>
</dbReference>
<organism evidence="2 3">
    <name type="scientific">Operophtera brumata</name>
    <name type="common">Winter moth</name>
    <name type="synonym">Phalaena brumata</name>
    <dbReference type="NCBI Taxonomy" id="104452"/>
    <lineage>
        <taxon>Eukaryota</taxon>
        <taxon>Metazoa</taxon>
        <taxon>Ecdysozoa</taxon>
        <taxon>Arthropoda</taxon>
        <taxon>Hexapoda</taxon>
        <taxon>Insecta</taxon>
        <taxon>Pterygota</taxon>
        <taxon>Neoptera</taxon>
        <taxon>Endopterygota</taxon>
        <taxon>Lepidoptera</taxon>
        <taxon>Glossata</taxon>
        <taxon>Ditrysia</taxon>
        <taxon>Geometroidea</taxon>
        <taxon>Geometridae</taxon>
        <taxon>Larentiinae</taxon>
        <taxon>Operophtera</taxon>
    </lineage>
</organism>
<dbReference type="AlphaFoldDB" id="A0A0L7LHN8"/>
<dbReference type="GO" id="GO:0006508">
    <property type="term" value="P:proteolysis"/>
    <property type="evidence" value="ECO:0007669"/>
    <property type="project" value="InterPro"/>
</dbReference>
<dbReference type="Proteomes" id="UP000037510">
    <property type="component" value="Unassembled WGS sequence"/>
</dbReference>
<protein>
    <submittedName>
        <fullName evidence="2">Mucosa associated lymphoid tissue lymphoma translocation protein 1, isoform b</fullName>
    </submittedName>
</protein>
<evidence type="ECO:0000259" key="1">
    <source>
        <dbReference type="PROSITE" id="PS50208"/>
    </source>
</evidence>
<dbReference type="InterPro" id="IPR011600">
    <property type="entry name" value="Pept_C14_caspase"/>
</dbReference>